<gene>
    <name evidence="1" type="ORF">ACFOND_12655</name>
</gene>
<proteinExistence type="predicted"/>
<keyword evidence="2" id="KW-1185">Reference proteome</keyword>
<dbReference type="InterPro" id="IPR036255">
    <property type="entry name" value="YgfB-like_sf"/>
</dbReference>
<accession>A0ABV7WWL0</accession>
<protein>
    <submittedName>
        <fullName evidence="1">YecA family protein</fullName>
    </submittedName>
</protein>
<dbReference type="InterPro" id="IPR011978">
    <property type="entry name" value="YgfB-like"/>
</dbReference>
<dbReference type="EMBL" id="JBHRYN010000013">
    <property type="protein sequence ID" value="MFC3702493.1"/>
    <property type="molecule type" value="Genomic_DNA"/>
</dbReference>
<comment type="caution">
    <text evidence="1">The sequence shown here is derived from an EMBL/GenBank/DDBJ whole genome shotgun (WGS) entry which is preliminary data.</text>
</comment>
<name>A0ABV7WWL0_9GAMM</name>
<dbReference type="SUPFAM" id="SSF101327">
    <property type="entry name" value="YgfB-like"/>
    <property type="match status" value="1"/>
</dbReference>
<dbReference type="Gene3D" id="1.20.120.740">
    <property type="entry name" value="YgfB uncharacterised protein family UPF0149, PF03695"/>
    <property type="match status" value="1"/>
</dbReference>
<sequence>MSEIDVDQLADWLESEQRSEDCFDIHGLHGYLTALAICSEPVSDEWLATAIDQPLTELEESEAIYFANTCVALHAQIAEELYSDDAITLTFEPTVDYQESDMEAWCQGFMEVVFELPEHFQHKDEEQMSVLMLPIEVASGFFAEEPDFKQFYQQKSLLKQMFDEIPDILTDLYLLLNVPTK</sequence>
<evidence type="ECO:0000313" key="2">
    <source>
        <dbReference type="Proteomes" id="UP001595710"/>
    </source>
</evidence>
<dbReference type="Proteomes" id="UP001595710">
    <property type="component" value="Unassembled WGS sequence"/>
</dbReference>
<dbReference type="RefSeq" id="WP_290282052.1">
    <property type="nucleotide sequence ID" value="NZ_JAUFQI010000001.1"/>
</dbReference>
<dbReference type="NCBIfam" id="TIGR02292">
    <property type="entry name" value="ygfB_yecA"/>
    <property type="match status" value="1"/>
</dbReference>
<reference evidence="2" key="1">
    <citation type="journal article" date="2019" name="Int. J. Syst. Evol. Microbiol.">
        <title>The Global Catalogue of Microorganisms (GCM) 10K type strain sequencing project: providing services to taxonomists for standard genome sequencing and annotation.</title>
        <authorList>
            <consortium name="The Broad Institute Genomics Platform"/>
            <consortium name="The Broad Institute Genome Sequencing Center for Infectious Disease"/>
            <person name="Wu L."/>
            <person name="Ma J."/>
        </authorList>
    </citation>
    <scope>NUCLEOTIDE SEQUENCE [LARGE SCALE GENOMIC DNA]</scope>
    <source>
        <strain evidence="2">CECT 8288</strain>
    </source>
</reference>
<evidence type="ECO:0000313" key="1">
    <source>
        <dbReference type="EMBL" id="MFC3702493.1"/>
    </source>
</evidence>
<dbReference type="Pfam" id="PF03695">
    <property type="entry name" value="UPF0149"/>
    <property type="match status" value="1"/>
</dbReference>
<organism evidence="1 2">
    <name type="scientific">Reinekea marina</name>
    <dbReference type="NCBI Taxonomy" id="1310421"/>
    <lineage>
        <taxon>Bacteria</taxon>
        <taxon>Pseudomonadati</taxon>
        <taxon>Pseudomonadota</taxon>
        <taxon>Gammaproteobacteria</taxon>
        <taxon>Oceanospirillales</taxon>
        <taxon>Saccharospirillaceae</taxon>
        <taxon>Reinekea</taxon>
    </lineage>
</organism>